<feature type="compositionally biased region" description="Low complexity" evidence="1">
    <location>
        <begin position="269"/>
        <end position="299"/>
    </location>
</feature>
<gene>
    <name evidence="2" type="ORF">GCM10017559_57250</name>
</gene>
<evidence type="ECO:0000313" key="2">
    <source>
        <dbReference type="EMBL" id="GAA3024313.1"/>
    </source>
</evidence>
<feature type="compositionally biased region" description="Low complexity" evidence="1">
    <location>
        <begin position="362"/>
        <end position="391"/>
    </location>
</feature>
<evidence type="ECO:0000313" key="3">
    <source>
        <dbReference type="Proteomes" id="UP001499930"/>
    </source>
</evidence>
<reference evidence="2 3" key="1">
    <citation type="journal article" date="2019" name="Int. J. Syst. Evol. Microbiol.">
        <title>The Global Catalogue of Microorganisms (GCM) 10K type strain sequencing project: providing services to taxonomists for standard genome sequencing and annotation.</title>
        <authorList>
            <consortium name="The Broad Institute Genomics Platform"/>
            <consortium name="The Broad Institute Genome Sequencing Center for Infectious Disease"/>
            <person name="Wu L."/>
            <person name="Ma J."/>
        </authorList>
    </citation>
    <scope>NUCLEOTIDE SEQUENCE [LARGE SCALE GENOMIC DNA]</scope>
    <source>
        <strain evidence="2 3">JCM 3106</strain>
    </source>
</reference>
<sequence length="488" mass="52481">MSEVVPLPSFGEVFFDERGQERVLRVTWHEGTLVLSLWRGEMCTASFRMPMNDVGRLVDTLDEGFVEAGGQYPDEVDEPAPAEQPHHGEQQVYGDYPGTGQYARPRPEDYAQPQQQYVDPLGHTTDPSASRPAAAPALGPNDVLVARGAVPALDRSSDRVQPGYGPADVVPRENLIVNDALPYGQPQPADPLATDPGPGEAGYRMPGDLYPPAQRPGPYGGPQDAYPGGAAQPPAPYGTPQPGAPAQPAPYGGPQPDGYPGPVPQADFYGAPAQQPGPYGGPQDAYPGAAAQPAPYGAPRSGAYEVPPQPHPVDPFAPPAERQKPVDPFAPPADRLPGHARPAEPDPYAQAQQTSTDPFGFAAQQAAQGAGQAAPYGGYPAAAQPDPYAPGVQQPHPAGHPADLRDLYTPPAYPQEDVDPSDPLGLFGRSAPDQRLPRPYVQEPPHSTGERLRPEQRHDERHYEEQREEPRYEDGRHEGRRRGERRDW</sequence>
<feature type="compositionally biased region" description="Pro residues" evidence="1">
    <location>
        <begin position="307"/>
        <end position="318"/>
    </location>
</feature>
<feature type="region of interest" description="Disordered" evidence="1">
    <location>
        <begin position="68"/>
        <end position="140"/>
    </location>
</feature>
<protein>
    <submittedName>
        <fullName evidence="2">Uncharacterized protein</fullName>
    </submittedName>
</protein>
<accession>A0ABN3YDH2</accession>
<name>A0ABN3YDH2_9ACTN</name>
<feature type="compositionally biased region" description="Basic and acidic residues" evidence="1">
    <location>
        <begin position="448"/>
        <end position="477"/>
    </location>
</feature>
<organism evidence="2 3">
    <name type="scientific">Streptosporangium longisporum</name>
    <dbReference type="NCBI Taxonomy" id="46187"/>
    <lineage>
        <taxon>Bacteria</taxon>
        <taxon>Bacillati</taxon>
        <taxon>Actinomycetota</taxon>
        <taxon>Actinomycetes</taxon>
        <taxon>Streptosporangiales</taxon>
        <taxon>Streptosporangiaceae</taxon>
        <taxon>Streptosporangium</taxon>
    </lineage>
</organism>
<keyword evidence="3" id="KW-1185">Reference proteome</keyword>
<dbReference type="Proteomes" id="UP001499930">
    <property type="component" value="Unassembled WGS sequence"/>
</dbReference>
<feature type="compositionally biased region" description="Low complexity" evidence="1">
    <location>
        <begin position="221"/>
        <end position="232"/>
    </location>
</feature>
<feature type="region of interest" description="Disordered" evidence="1">
    <location>
        <begin position="180"/>
        <end position="488"/>
    </location>
</feature>
<feature type="compositionally biased region" description="Pro residues" evidence="1">
    <location>
        <begin position="233"/>
        <end position="263"/>
    </location>
</feature>
<feature type="compositionally biased region" description="Low complexity" evidence="1">
    <location>
        <begin position="127"/>
        <end position="137"/>
    </location>
</feature>
<comment type="caution">
    <text evidence="2">The sequence shown here is derived from an EMBL/GenBank/DDBJ whole genome shotgun (WGS) entry which is preliminary data.</text>
</comment>
<dbReference type="EMBL" id="BAAAWD010000015">
    <property type="protein sequence ID" value="GAA3024313.1"/>
    <property type="molecule type" value="Genomic_DNA"/>
</dbReference>
<feature type="compositionally biased region" description="Basic residues" evidence="1">
    <location>
        <begin position="478"/>
        <end position="488"/>
    </location>
</feature>
<dbReference type="RefSeq" id="WP_344900751.1">
    <property type="nucleotide sequence ID" value="NZ_BAAAWD010000015.1"/>
</dbReference>
<proteinExistence type="predicted"/>
<evidence type="ECO:0000256" key="1">
    <source>
        <dbReference type="SAM" id="MobiDB-lite"/>
    </source>
</evidence>